<gene>
    <name evidence="1" type="primary">ORF163387</name>
</gene>
<sequence length="65" mass="7429">MNKAQKMARMSSSLRREQLTWRPAAASNNVDMHCFMPGSDFSIIFFKNQFADIVMTSSLLAEKKI</sequence>
<organism evidence="1">
    <name type="scientific">Arion vulgaris</name>
    <dbReference type="NCBI Taxonomy" id="1028688"/>
    <lineage>
        <taxon>Eukaryota</taxon>
        <taxon>Metazoa</taxon>
        <taxon>Spiralia</taxon>
        <taxon>Lophotrochozoa</taxon>
        <taxon>Mollusca</taxon>
        <taxon>Gastropoda</taxon>
        <taxon>Heterobranchia</taxon>
        <taxon>Euthyneura</taxon>
        <taxon>Panpulmonata</taxon>
        <taxon>Eupulmonata</taxon>
        <taxon>Stylommatophora</taxon>
        <taxon>Helicina</taxon>
        <taxon>Arionoidea</taxon>
        <taxon>Arionidae</taxon>
        <taxon>Arion</taxon>
    </lineage>
</organism>
<name>A0A0B7B462_9EUPU</name>
<accession>A0A0B7B462</accession>
<dbReference type="EMBL" id="HACG01041264">
    <property type="protein sequence ID" value="CEK88129.1"/>
    <property type="molecule type" value="Transcribed_RNA"/>
</dbReference>
<proteinExistence type="predicted"/>
<reference evidence="1" key="1">
    <citation type="submission" date="2014-12" db="EMBL/GenBank/DDBJ databases">
        <title>Insight into the proteome of Arion vulgaris.</title>
        <authorList>
            <person name="Aradska J."/>
            <person name="Bulat T."/>
            <person name="Smidak R."/>
            <person name="Sarate P."/>
            <person name="Gangsoo J."/>
            <person name="Sialana F."/>
            <person name="Bilban M."/>
            <person name="Lubec G."/>
        </authorList>
    </citation>
    <scope>NUCLEOTIDE SEQUENCE</scope>
    <source>
        <tissue evidence="1">Skin</tissue>
    </source>
</reference>
<protein>
    <submittedName>
        <fullName evidence="1">Uncharacterized protein</fullName>
    </submittedName>
</protein>
<dbReference type="AlphaFoldDB" id="A0A0B7B462"/>
<evidence type="ECO:0000313" key="1">
    <source>
        <dbReference type="EMBL" id="CEK88129.1"/>
    </source>
</evidence>